<dbReference type="AlphaFoldDB" id="A0A8H6ZTP6"/>
<protein>
    <submittedName>
        <fullName evidence="3">Uncharacterized protein</fullName>
    </submittedName>
</protein>
<keyword evidence="2" id="KW-0812">Transmembrane</keyword>
<evidence type="ECO:0000256" key="1">
    <source>
        <dbReference type="SAM" id="MobiDB-lite"/>
    </source>
</evidence>
<dbReference type="RefSeq" id="XP_036630468.1">
    <property type="nucleotide sequence ID" value="XM_036776848.1"/>
</dbReference>
<name>A0A8H6ZTP6_PLEOS</name>
<feature type="transmembrane region" description="Helical" evidence="2">
    <location>
        <begin position="20"/>
        <end position="38"/>
    </location>
</feature>
<dbReference type="EMBL" id="JACETU010000005">
    <property type="protein sequence ID" value="KAF7428096.1"/>
    <property type="molecule type" value="Genomic_DNA"/>
</dbReference>
<organism evidence="3 4">
    <name type="scientific">Pleurotus ostreatus</name>
    <name type="common">Oyster mushroom</name>
    <name type="synonym">White-rot fungus</name>
    <dbReference type="NCBI Taxonomy" id="5322"/>
    <lineage>
        <taxon>Eukaryota</taxon>
        <taxon>Fungi</taxon>
        <taxon>Dikarya</taxon>
        <taxon>Basidiomycota</taxon>
        <taxon>Agaricomycotina</taxon>
        <taxon>Agaricomycetes</taxon>
        <taxon>Agaricomycetidae</taxon>
        <taxon>Agaricales</taxon>
        <taxon>Pleurotineae</taxon>
        <taxon>Pleurotaceae</taxon>
        <taxon>Pleurotus</taxon>
    </lineage>
</organism>
<gene>
    <name evidence="3" type="ORF">PC9H_007315</name>
</gene>
<dbReference type="VEuPathDB" id="FungiDB:PC9H_007315"/>
<keyword evidence="4" id="KW-1185">Reference proteome</keyword>
<feature type="transmembrane region" description="Helical" evidence="2">
    <location>
        <begin position="163"/>
        <end position="183"/>
    </location>
</feature>
<evidence type="ECO:0000313" key="4">
    <source>
        <dbReference type="Proteomes" id="UP000623687"/>
    </source>
</evidence>
<feature type="compositionally biased region" description="Basic and acidic residues" evidence="1">
    <location>
        <begin position="315"/>
        <end position="347"/>
    </location>
</feature>
<keyword evidence="2" id="KW-1133">Transmembrane helix</keyword>
<evidence type="ECO:0000256" key="2">
    <source>
        <dbReference type="SAM" id="Phobius"/>
    </source>
</evidence>
<comment type="caution">
    <text evidence="3">The sequence shown here is derived from an EMBL/GenBank/DDBJ whole genome shotgun (WGS) entry which is preliminary data.</text>
</comment>
<feature type="transmembrane region" description="Helical" evidence="2">
    <location>
        <begin position="203"/>
        <end position="222"/>
    </location>
</feature>
<dbReference type="OrthoDB" id="2562239at2759"/>
<accession>A0A8H6ZTP6</accession>
<feature type="transmembrane region" description="Helical" evidence="2">
    <location>
        <begin position="234"/>
        <end position="254"/>
    </location>
</feature>
<evidence type="ECO:0000313" key="3">
    <source>
        <dbReference type="EMBL" id="KAF7428096.1"/>
    </source>
</evidence>
<feature type="transmembrane region" description="Helical" evidence="2">
    <location>
        <begin position="278"/>
        <end position="298"/>
    </location>
</feature>
<keyword evidence="2" id="KW-0472">Membrane</keyword>
<feature type="region of interest" description="Disordered" evidence="1">
    <location>
        <begin position="315"/>
        <end position="356"/>
    </location>
</feature>
<sequence>MAFPTPSGGSVRSNDFAPSIFFAVLYGCLLPLIFYRLLHRRSRTLAVFGCVSFAIERIVLFSLRARAARTDSNGPLKYMEITIGVGFLSICSTYRDLVKCFLINATYGTDTYYQAPAYEGAKKVAKTSTQFEDILSSQPILAVVSSKQHVADTPRARFISRRFGDVCSLLVLAAIITGILGATDFPAAIDNASKADNMMMLRYVSAGLGLGAIILIGFSMIWGYRRLPRASTPAFKLLVSIWLPLCSVAIYRVAVLHNTTSQLSSYGRGSLNTPADKTVFYIFQILAEWFAVLALFGANTREVVGCGLWGDWRGHDETDEEKAKRIKKEEERAQRKAEKQALKESADLRSVAESGP</sequence>
<proteinExistence type="predicted"/>
<reference evidence="3" key="1">
    <citation type="submission" date="2019-07" db="EMBL/GenBank/DDBJ databases">
        <authorList>
            <person name="Palmer J.M."/>
        </authorList>
    </citation>
    <scope>NUCLEOTIDE SEQUENCE</scope>
    <source>
        <strain evidence="3">PC9</strain>
    </source>
</reference>
<dbReference type="GeneID" id="59377133"/>
<dbReference type="Proteomes" id="UP000623687">
    <property type="component" value="Unassembled WGS sequence"/>
</dbReference>